<accession>A0A4S4ME34</accession>
<dbReference type="EMBL" id="SGPL01000004">
    <property type="protein sequence ID" value="THH21350.1"/>
    <property type="molecule type" value="Genomic_DNA"/>
</dbReference>
<keyword evidence="1" id="KW-0175">Coiled coil</keyword>
<evidence type="ECO:0000313" key="4">
    <source>
        <dbReference type="Proteomes" id="UP000310158"/>
    </source>
</evidence>
<feature type="region of interest" description="Disordered" evidence="2">
    <location>
        <begin position="1"/>
        <end position="42"/>
    </location>
</feature>
<feature type="compositionally biased region" description="Acidic residues" evidence="2">
    <location>
        <begin position="204"/>
        <end position="217"/>
    </location>
</feature>
<reference evidence="3 4" key="1">
    <citation type="submission" date="2019-02" db="EMBL/GenBank/DDBJ databases">
        <title>Genome sequencing of the rare red list fungi Bondarzewia mesenterica.</title>
        <authorList>
            <person name="Buettner E."/>
            <person name="Kellner H."/>
        </authorList>
    </citation>
    <scope>NUCLEOTIDE SEQUENCE [LARGE SCALE GENOMIC DNA]</scope>
    <source>
        <strain evidence="3 4">DSM 108281</strain>
    </source>
</reference>
<gene>
    <name evidence="3" type="ORF">EW146_g190</name>
</gene>
<feature type="coiled-coil region" evidence="1">
    <location>
        <begin position="126"/>
        <end position="153"/>
    </location>
</feature>
<feature type="compositionally biased region" description="Polar residues" evidence="2">
    <location>
        <begin position="17"/>
        <end position="28"/>
    </location>
</feature>
<protein>
    <submittedName>
        <fullName evidence="3">Uncharacterized protein</fullName>
    </submittedName>
</protein>
<evidence type="ECO:0000256" key="2">
    <source>
        <dbReference type="SAM" id="MobiDB-lite"/>
    </source>
</evidence>
<keyword evidence="4" id="KW-1185">Reference proteome</keyword>
<sequence length="217" mass="24055">MSENAVPAPDRPCNSFMPHTNLPSSTATRPRLSKDAADDDDVPIDSATLRQMFPGFAKYSPDSEIRLRHQIASGVWIPREEPGELDTGSLARKRALAKDCARRQLTLVQAAHAAGKSAIQTIRCRLREHELAIDVLKVQKQQEELRLREAERYIGSVGSAMESQEIDAPMYSFERGASDDGSLPWHLSHEPEPDAGPSRRSTADDDEEYFISEGEGV</sequence>
<dbReference type="Proteomes" id="UP000310158">
    <property type="component" value="Unassembled WGS sequence"/>
</dbReference>
<feature type="region of interest" description="Disordered" evidence="2">
    <location>
        <begin position="170"/>
        <end position="217"/>
    </location>
</feature>
<evidence type="ECO:0000313" key="3">
    <source>
        <dbReference type="EMBL" id="THH21350.1"/>
    </source>
</evidence>
<dbReference type="AlphaFoldDB" id="A0A4S4ME34"/>
<comment type="caution">
    <text evidence="3">The sequence shown here is derived from an EMBL/GenBank/DDBJ whole genome shotgun (WGS) entry which is preliminary data.</text>
</comment>
<name>A0A4S4ME34_9AGAM</name>
<evidence type="ECO:0000256" key="1">
    <source>
        <dbReference type="SAM" id="Coils"/>
    </source>
</evidence>
<proteinExistence type="predicted"/>
<organism evidence="3 4">
    <name type="scientific">Bondarzewia mesenterica</name>
    <dbReference type="NCBI Taxonomy" id="1095465"/>
    <lineage>
        <taxon>Eukaryota</taxon>
        <taxon>Fungi</taxon>
        <taxon>Dikarya</taxon>
        <taxon>Basidiomycota</taxon>
        <taxon>Agaricomycotina</taxon>
        <taxon>Agaricomycetes</taxon>
        <taxon>Russulales</taxon>
        <taxon>Bondarzewiaceae</taxon>
        <taxon>Bondarzewia</taxon>
    </lineage>
</organism>